<keyword evidence="2" id="KW-1185">Reference proteome</keyword>
<dbReference type="RefSeq" id="WP_182558429.1">
    <property type="nucleotide sequence ID" value="NZ_JACGWT010000001.1"/>
</dbReference>
<dbReference type="AlphaFoldDB" id="A0A7W3P4E3"/>
<evidence type="ECO:0000313" key="1">
    <source>
        <dbReference type="EMBL" id="MBA8792839.1"/>
    </source>
</evidence>
<organism evidence="1 2">
    <name type="scientific">Microlunatus kandeliicorticis</name>
    <dbReference type="NCBI Taxonomy" id="1759536"/>
    <lineage>
        <taxon>Bacteria</taxon>
        <taxon>Bacillati</taxon>
        <taxon>Actinomycetota</taxon>
        <taxon>Actinomycetes</taxon>
        <taxon>Propionibacteriales</taxon>
        <taxon>Propionibacteriaceae</taxon>
        <taxon>Microlunatus</taxon>
    </lineage>
</organism>
<evidence type="ECO:0000313" key="2">
    <source>
        <dbReference type="Proteomes" id="UP000523079"/>
    </source>
</evidence>
<proteinExistence type="predicted"/>
<sequence length="136" mass="16128">MYRWISEGRTYRWMVEQYAEKYNVETTTSMFSEIRRKRGMDPRAVRDLELIPWIVQEPDREHADLMCLRWEARRRAGAELTEAARIRLTGWLKGLAERGQVIAYDPDIGFRQVARRPGIDLDIIRHPDQTVPTRKA</sequence>
<gene>
    <name evidence="1" type="ORF">FHX74_000433</name>
</gene>
<name>A0A7W3P4E3_9ACTN</name>
<comment type="caution">
    <text evidence="1">The sequence shown here is derived from an EMBL/GenBank/DDBJ whole genome shotgun (WGS) entry which is preliminary data.</text>
</comment>
<reference evidence="1 2" key="1">
    <citation type="submission" date="2020-07" db="EMBL/GenBank/DDBJ databases">
        <title>Sequencing the genomes of 1000 actinobacteria strains.</title>
        <authorList>
            <person name="Klenk H.-P."/>
        </authorList>
    </citation>
    <scope>NUCLEOTIDE SEQUENCE [LARGE SCALE GENOMIC DNA]</scope>
    <source>
        <strain evidence="1 2">DSM 100723</strain>
    </source>
</reference>
<dbReference type="Proteomes" id="UP000523079">
    <property type="component" value="Unassembled WGS sequence"/>
</dbReference>
<accession>A0A7W3P4E3</accession>
<dbReference type="EMBL" id="JACGWT010000001">
    <property type="protein sequence ID" value="MBA8792839.1"/>
    <property type="molecule type" value="Genomic_DNA"/>
</dbReference>
<protein>
    <submittedName>
        <fullName evidence="1">Uncharacterized protein</fullName>
    </submittedName>
</protein>